<comment type="caution">
    <text evidence="2">The sequence shown here is derived from an EMBL/GenBank/DDBJ whole genome shotgun (WGS) entry which is preliminary data.</text>
</comment>
<protein>
    <recommendedName>
        <fullName evidence="4">Metallothionein</fullName>
    </recommendedName>
</protein>
<keyword evidence="3" id="KW-1185">Reference proteome</keyword>
<gene>
    <name evidence="2" type="ORF">WJX74_003402</name>
</gene>
<evidence type="ECO:0000256" key="1">
    <source>
        <dbReference type="SAM" id="MobiDB-lite"/>
    </source>
</evidence>
<proteinExistence type="predicted"/>
<accession>A0AAW1RYH7</accession>
<sequence length="82" mass="8562">MSSAIAKQIEKSTNNPGGEDSKVNCDACAGGCQCVTVQKPDQDLRGCQCGKECNCPHCPGQQAFAGMARKMEGDQNPTRIGG</sequence>
<feature type="compositionally biased region" description="Polar residues" evidence="1">
    <location>
        <begin position="1"/>
        <end position="16"/>
    </location>
</feature>
<dbReference type="Proteomes" id="UP001438707">
    <property type="component" value="Unassembled WGS sequence"/>
</dbReference>
<evidence type="ECO:0000313" key="3">
    <source>
        <dbReference type="Proteomes" id="UP001438707"/>
    </source>
</evidence>
<reference evidence="2 3" key="1">
    <citation type="journal article" date="2024" name="Nat. Commun.">
        <title>Phylogenomics reveals the evolutionary origins of lichenization in chlorophyte algae.</title>
        <authorList>
            <person name="Puginier C."/>
            <person name="Libourel C."/>
            <person name="Otte J."/>
            <person name="Skaloud P."/>
            <person name="Haon M."/>
            <person name="Grisel S."/>
            <person name="Petersen M."/>
            <person name="Berrin J.G."/>
            <person name="Delaux P.M."/>
            <person name="Dal Grande F."/>
            <person name="Keller J."/>
        </authorList>
    </citation>
    <scope>NUCLEOTIDE SEQUENCE [LARGE SCALE GENOMIC DNA]</scope>
    <source>
        <strain evidence="2 3">SAG 2145</strain>
    </source>
</reference>
<dbReference type="AlphaFoldDB" id="A0AAW1RYH7"/>
<evidence type="ECO:0008006" key="4">
    <source>
        <dbReference type="Google" id="ProtNLM"/>
    </source>
</evidence>
<evidence type="ECO:0000313" key="2">
    <source>
        <dbReference type="EMBL" id="KAK9838789.1"/>
    </source>
</evidence>
<name>A0AAW1RYH7_9CHLO</name>
<organism evidence="2 3">
    <name type="scientific">Apatococcus lobatus</name>
    <dbReference type="NCBI Taxonomy" id="904363"/>
    <lineage>
        <taxon>Eukaryota</taxon>
        <taxon>Viridiplantae</taxon>
        <taxon>Chlorophyta</taxon>
        <taxon>core chlorophytes</taxon>
        <taxon>Trebouxiophyceae</taxon>
        <taxon>Chlorellales</taxon>
        <taxon>Chlorellaceae</taxon>
        <taxon>Apatococcus</taxon>
    </lineage>
</organism>
<feature type="region of interest" description="Disordered" evidence="1">
    <location>
        <begin position="1"/>
        <end position="20"/>
    </location>
</feature>
<dbReference type="EMBL" id="JALJOS010000005">
    <property type="protein sequence ID" value="KAK9838789.1"/>
    <property type="molecule type" value="Genomic_DNA"/>
</dbReference>